<evidence type="ECO:0000313" key="1">
    <source>
        <dbReference type="EMBL" id="TGX96960.1"/>
    </source>
</evidence>
<gene>
    <name evidence="1" type="ORF">E5357_14315</name>
</gene>
<dbReference type="Proteomes" id="UP000307720">
    <property type="component" value="Unassembled WGS sequence"/>
</dbReference>
<comment type="caution">
    <text evidence="1">The sequence shown here is derived from an EMBL/GenBank/DDBJ whole genome shotgun (WGS) entry which is preliminary data.</text>
</comment>
<sequence>MAFTYKPRGVCSQAIILDLDGDTIKKAEFIGGCSGNTQGVARLVEGMKARDAIEKLEGIKCGPRPTSCPDQLALALREALEKANTP</sequence>
<keyword evidence="2" id="KW-1185">Reference proteome</keyword>
<evidence type="ECO:0000313" key="2">
    <source>
        <dbReference type="Proteomes" id="UP000307720"/>
    </source>
</evidence>
<organism evidence="1 2">
    <name type="scientific">Hominisplanchenecus murintestinalis</name>
    <dbReference type="NCBI Taxonomy" id="2941517"/>
    <lineage>
        <taxon>Bacteria</taxon>
        <taxon>Bacillati</taxon>
        <taxon>Bacillota</taxon>
        <taxon>Clostridia</taxon>
        <taxon>Lachnospirales</taxon>
        <taxon>Lachnospiraceae</taxon>
        <taxon>Hominisplanchenecus</taxon>
    </lineage>
</organism>
<dbReference type="EMBL" id="SRZB01000042">
    <property type="protein sequence ID" value="TGX96960.1"/>
    <property type="molecule type" value="Genomic_DNA"/>
</dbReference>
<name>A0AC61QWF4_9FIRM</name>
<accession>A0AC61QWF4</accession>
<proteinExistence type="predicted"/>
<reference evidence="1" key="1">
    <citation type="submission" date="2019-04" db="EMBL/GenBank/DDBJ databases">
        <title>Microbes associate with the intestines of laboratory mice.</title>
        <authorList>
            <person name="Navarre W."/>
            <person name="Wong E."/>
            <person name="Huang K."/>
            <person name="Tropini C."/>
            <person name="Ng K."/>
            <person name="Yu B."/>
        </authorList>
    </citation>
    <scope>NUCLEOTIDE SEQUENCE</scope>
    <source>
        <strain evidence="1">NM72_1-8</strain>
    </source>
</reference>
<protein>
    <submittedName>
        <fullName evidence="1">TIGR03905 family TSCPD domain-containing protein</fullName>
    </submittedName>
</protein>